<reference evidence="5 6" key="1">
    <citation type="journal article" date="2023" name="IMA Fungus">
        <title>Comparative genomic study of the Penicillium genus elucidates a diverse pangenome and 15 lateral gene transfer events.</title>
        <authorList>
            <person name="Petersen C."/>
            <person name="Sorensen T."/>
            <person name="Nielsen M.R."/>
            <person name="Sondergaard T.E."/>
            <person name="Sorensen J.L."/>
            <person name="Fitzpatrick D.A."/>
            <person name="Frisvad J.C."/>
            <person name="Nielsen K.L."/>
        </authorList>
    </citation>
    <scope>NUCLEOTIDE SEQUENCE [LARGE SCALE GENOMIC DNA]</scope>
    <source>
        <strain evidence="5 6">IBT 35679</strain>
    </source>
</reference>
<dbReference type="Pfam" id="PF00120">
    <property type="entry name" value="Gln-synt_C"/>
    <property type="match status" value="1"/>
</dbReference>
<dbReference type="SMART" id="SM01230">
    <property type="entry name" value="Gln-synt_C"/>
    <property type="match status" value="1"/>
</dbReference>
<evidence type="ECO:0000256" key="3">
    <source>
        <dbReference type="RuleBase" id="RU000384"/>
    </source>
</evidence>
<evidence type="ECO:0000256" key="1">
    <source>
        <dbReference type="ARBA" id="ARBA00022598"/>
    </source>
</evidence>
<dbReference type="InterPro" id="IPR014746">
    <property type="entry name" value="Gln_synth/guanido_kin_cat_dom"/>
</dbReference>
<dbReference type="Gene3D" id="3.30.590.10">
    <property type="entry name" value="Glutamine synthetase/guanido kinase, catalytic domain"/>
    <property type="match status" value="1"/>
</dbReference>
<protein>
    <submittedName>
        <fullName evidence="5">Protein fluG</fullName>
    </submittedName>
</protein>
<sequence>MPKRLLALTKALKPVHTPPIAFHCIVDNNLVPGLDPTGSHYLIPDWASLRLTSAQPHYATVMCGVIGNTPSRLLPNLDLCPRLALANVMKTAAERFGIEFKVGFEVEFEVLRRVSSTSSTIDGDGYDLMPAAEGLGRYAIDGLRDPIFSYIEEVIIELLDHGVDIEAVQTEGRRGQYELSLGPRSPLEAVDELILVHDTLKTMIGRHGLVVTMAPKPFAARRQATGQHTHISISDVTYEREFLAGILHRLPSLCATCMPYDLSYERAKPYLGGNRVAWGTENREVPIRKIRPGHWEVRCVDATANMYLALAATLGSGLLGIEQQQRLTWPDTAIPVRHCMETDCPETKATAPNSELPSTLEEALEKLELTSSELGKMMNSEILQHYLFVKKFEAAQIAKKDPQQVRNLLSALF</sequence>
<dbReference type="Proteomes" id="UP001220324">
    <property type="component" value="Unassembled WGS sequence"/>
</dbReference>
<dbReference type="PROSITE" id="PS51987">
    <property type="entry name" value="GS_CATALYTIC"/>
    <property type="match status" value="1"/>
</dbReference>
<evidence type="ECO:0000256" key="2">
    <source>
        <dbReference type="PROSITE-ProRule" id="PRU01331"/>
    </source>
</evidence>
<dbReference type="SUPFAM" id="SSF55931">
    <property type="entry name" value="Glutamine synthetase/guanido kinase"/>
    <property type="match status" value="1"/>
</dbReference>
<dbReference type="PANTHER" id="PTHR43785">
    <property type="entry name" value="GAMMA-GLUTAMYLPUTRESCINE SYNTHETASE"/>
    <property type="match status" value="1"/>
</dbReference>
<evidence type="ECO:0000313" key="6">
    <source>
        <dbReference type="Proteomes" id="UP001220324"/>
    </source>
</evidence>
<dbReference type="InterPro" id="IPR008146">
    <property type="entry name" value="Gln_synth_cat_dom"/>
</dbReference>
<comment type="similarity">
    <text evidence="2 3">Belongs to the glutamine synthetase family.</text>
</comment>
<feature type="domain" description="GS catalytic" evidence="4">
    <location>
        <begin position="81"/>
        <end position="413"/>
    </location>
</feature>
<dbReference type="GO" id="GO:0004356">
    <property type="term" value="F:glutamine synthetase activity"/>
    <property type="evidence" value="ECO:0007669"/>
    <property type="project" value="InterPro"/>
</dbReference>
<evidence type="ECO:0000313" key="5">
    <source>
        <dbReference type="EMBL" id="KAJ5552648.1"/>
    </source>
</evidence>
<accession>A0AAD6D2V0</accession>
<dbReference type="PANTHER" id="PTHR43785:SF2">
    <property type="entry name" value="TYPE-1 GLUTAMINE SYNTHETASE 1"/>
    <property type="match status" value="1"/>
</dbReference>
<keyword evidence="6" id="KW-1185">Reference proteome</keyword>
<dbReference type="EMBL" id="JAQIZZ010000002">
    <property type="protein sequence ID" value="KAJ5552648.1"/>
    <property type="molecule type" value="Genomic_DNA"/>
</dbReference>
<gene>
    <name evidence="5" type="ORF">N7494_002026</name>
</gene>
<organism evidence="5 6">
    <name type="scientific">Penicillium frequentans</name>
    <dbReference type="NCBI Taxonomy" id="3151616"/>
    <lineage>
        <taxon>Eukaryota</taxon>
        <taxon>Fungi</taxon>
        <taxon>Dikarya</taxon>
        <taxon>Ascomycota</taxon>
        <taxon>Pezizomycotina</taxon>
        <taxon>Eurotiomycetes</taxon>
        <taxon>Eurotiomycetidae</taxon>
        <taxon>Eurotiales</taxon>
        <taxon>Aspergillaceae</taxon>
        <taxon>Penicillium</taxon>
    </lineage>
</organism>
<evidence type="ECO:0000259" key="4">
    <source>
        <dbReference type="PROSITE" id="PS51987"/>
    </source>
</evidence>
<keyword evidence="1" id="KW-0436">Ligase</keyword>
<proteinExistence type="inferred from homology"/>
<comment type="caution">
    <text evidence="5">The sequence shown here is derived from an EMBL/GenBank/DDBJ whole genome shotgun (WGS) entry which is preliminary data.</text>
</comment>
<name>A0AAD6D2V0_9EURO</name>
<dbReference type="AlphaFoldDB" id="A0AAD6D2V0"/>